<dbReference type="Pfam" id="PF00536">
    <property type="entry name" value="SAM_1"/>
    <property type="match status" value="1"/>
</dbReference>
<feature type="domain" description="SAM" evidence="1">
    <location>
        <begin position="66"/>
        <end position="129"/>
    </location>
</feature>
<organism evidence="2 3">
    <name type="scientific">Mytilus galloprovincialis</name>
    <name type="common">Mediterranean mussel</name>
    <dbReference type="NCBI Taxonomy" id="29158"/>
    <lineage>
        <taxon>Eukaryota</taxon>
        <taxon>Metazoa</taxon>
        <taxon>Spiralia</taxon>
        <taxon>Lophotrochozoa</taxon>
        <taxon>Mollusca</taxon>
        <taxon>Bivalvia</taxon>
        <taxon>Autobranchia</taxon>
        <taxon>Pteriomorphia</taxon>
        <taxon>Mytilida</taxon>
        <taxon>Mytiloidea</taxon>
        <taxon>Mytilidae</taxon>
        <taxon>Mytilinae</taxon>
        <taxon>Mytilus</taxon>
    </lineage>
</organism>
<dbReference type="InterPro" id="IPR001660">
    <property type="entry name" value="SAM"/>
</dbReference>
<dbReference type="Proteomes" id="UP000596742">
    <property type="component" value="Unassembled WGS sequence"/>
</dbReference>
<gene>
    <name evidence="2" type="ORF">MGAL_10B090261</name>
</gene>
<sequence>MSLASARTYISYTSLASVKKSWCKCSKNDNPRVSRDLFHGDVYIMAAMQSAVEDLKDEKVPACLYWTVEQVSDWIEELGFPNYKECFLQNMINGRKLILIEASAFPNIGITDFEHIKMIAKSIRDLLEIEEPDWTRSISLPPRSDLGMYLEVKGNNGKNKDSLTFKNFCLNNNNAKWRPPLANHCLILPSY</sequence>
<evidence type="ECO:0000259" key="1">
    <source>
        <dbReference type="PROSITE" id="PS50105"/>
    </source>
</evidence>
<dbReference type="PANTHER" id="PTHR46829:SF1">
    <property type="entry name" value="STERILE ALPHA MOTIF DOMAIN-CONTAINING PROTEIN 15"/>
    <property type="match status" value="1"/>
</dbReference>
<dbReference type="PROSITE" id="PS50105">
    <property type="entry name" value="SAM_DOMAIN"/>
    <property type="match status" value="1"/>
</dbReference>
<evidence type="ECO:0000313" key="3">
    <source>
        <dbReference type="Proteomes" id="UP000596742"/>
    </source>
</evidence>
<proteinExistence type="predicted"/>
<keyword evidence="3" id="KW-1185">Reference proteome</keyword>
<dbReference type="PANTHER" id="PTHR46829">
    <property type="entry name" value="STERILE ALPHA MOTIF DOMAIN-CONTAINING PROTEIN 15"/>
    <property type="match status" value="1"/>
</dbReference>
<evidence type="ECO:0000313" key="2">
    <source>
        <dbReference type="EMBL" id="VDI27749.1"/>
    </source>
</evidence>
<name>A0A8B6E3H3_MYTGA</name>
<dbReference type="CDD" id="cd09530">
    <property type="entry name" value="SAM_Samd14"/>
    <property type="match status" value="1"/>
</dbReference>
<dbReference type="InterPro" id="IPR013761">
    <property type="entry name" value="SAM/pointed_sf"/>
</dbReference>
<dbReference type="EMBL" id="UYJE01004401">
    <property type="protein sequence ID" value="VDI27749.1"/>
    <property type="molecule type" value="Genomic_DNA"/>
</dbReference>
<dbReference type="Gene3D" id="1.10.150.50">
    <property type="entry name" value="Transcription Factor, Ets-1"/>
    <property type="match status" value="1"/>
</dbReference>
<dbReference type="AlphaFoldDB" id="A0A8B6E3H3"/>
<reference evidence="2" key="1">
    <citation type="submission" date="2018-11" db="EMBL/GenBank/DDBJ databases">
        <authorList>
            <person name="Alioto T."/>
            <person name="Alioto T."/>
        </authorList>
    </citation>
    <scope>NUCLEOTIDE SEQUENCE</scope>
</reference>
<dbReference type="OrthoDB" id="6133291at2759"/>
<comment type="caution">
    <text evidence="2">The sequence shown here is derived from an EMBL/GenBank/DDBJ whole genome shotgun (WGS) entry which is preliminary data.</text>
</comment>
<dbReference type="SMART" id="SM00454">
    <property type="entry name" value="SAM"/>
    <property type="match status" value="1"/>
</dbReference>
<protein>
    <recommendedName>
        <fullName evidence="1">SAM domain-containing protein</fullName>
    </recommendedName>
</protein>
<accession>A0A8B6E3H3</accession>
<dbReference type="SUPFAM" id="SSF47769">
    <property type="entry name" value="SAM/Pointed domain"/>
    <property type="match status" value="1"/>
</dbReference>